<feature type="transmembrane region" description="Helical" evidence="1">
    <location>
        <begin position="171"/>
        <end position="189"/>
    </location>
</feature>
<gene>
    <name evidence="2" type="ORF">S01H1_39888</name>
</gene>
<sequence>EKNRATLLGLAVAESLSMYFATLFWGLPALAFFLFGKLRLALLIMLVFSLVIITMVLFRKNLYQTIYPLIPFKSKAADFGEAVKLLGAGRIFTILGISLVFFLTFNFQLFLIVRAFVDLGGIFLAASISMIFLVKNSFPIGFGDLGTREGAAIFFLGKCGISSSQALDSSLLLFAINMLLPALFGSLYLKRLRLRAK</sequence>
<name>X0UR19_9ZZZZ</name>
<dbReference type="AlphaFoldDB" id="X0UR19"/>
<comment type="caution">
    <text evidence="2">The sequence shown here is derived from an EMBL/GenBank/DDBJ whole genome shotgun (WGS) entry which is preliminary data.</text>
</comment>
<feature type="transmembrane region" description="Helical" evidence="1">
    <location>
        <begin position="82"/>
        <end position="103"/>
    </location>
</feature>
<proteinExistence type="predicted"/>
<dbReference type="EMBL" id="BARS01025216">
    <property type="protein sequence ID" value="GAG01687.1"/>
    <property type="molecule type" value="Genomic_DNA"/>
</dbReference>
<feature type="transmembrane region" description="Helical" evidence="1">
    <location>
        <begin position="115"/>
        <end position="134"/>
    </location>
</feature>
<protein>
    <recommendedName>
        <fullName evidence="3">Flippase-like domain-containing protein</fullName>
    </recommendedName>
</protein>
<feature type="non-terminal residue" evidence="2">
    <location>
        <position position="1"/>
    </location>
</feature>
<accession>X0UR19</accession>
<evidence type="ECO:0000313" key="2">
    <source>
        <dbReference type="EMBL" id="GAG01687.1"/>
    </source>
</evidence>
<keyword evidence="1" id="KW-1133">Transmembrane helix</keyword>
<reference evidence="2" key="1">
    <citation type="journal article" date="2014" name="Front. Microbiol.">
        <title>High frequency of phylogenetically diverse reductive dehalogenase-homologous genes in deep subseafloor sedimentary metagenomes.</title>
        <authorList>
            <person name="Kawai M."/>
            <person name="Futagami T."/>
            <person name="Toyoda A."/>
            <person name="Takaki Y."/>
            <person name="Nishi S."/>
            <person name="Hori S."/>
            <person name="Arai W."/>
            <person name="Tsubouchi T."/>
            <person name="Morono Y."/>
            <person name="Uchiyama I."/>
            <person name="Ito T."/>
            <person name="Fujiyama A."/>
            <person name="Inagaki F."/>
            <person name="Takami H."/>
        </authorList>
    </citation>
    <scope>NUCLEOTIDE SEQUENCE</scope>
    <source>
        <strain evidence="2">Expedition CK06-06</strain>
    </source>
</reference>
<organism evidence="2">
    <name type="scientific">marine sediment metagenome</name>
    <dbReference type="NCBI Taxonomy" id="412755"/>
    <lineage>
        <taxon>unclassified sequences</taxon>
        <taxon>metagenomes</taxon>
        <taxon>ecological metagenomes</taxon>
    </lineage>
</organism>
<keyword evidence="1" id="KW-0472">Membrane</keyword>
<evidence type="ECO:0008006" key="3">
    <source>
        <dbReference type="Google" id="ProtNLM"/>
    </source>
</evidence>
<evidence type="ECO:0000256" key="1">
    <source>
        <dbReference type="SAM" id="Phobius"/>
    </source>
</evidence>
<keyword evidence="1" id="KW-0812">Transmembrane</keyword>
<feature type="transmembrane region" description="Helical" evidence="1">
    <location>
        <begin position="16"/>
        <end position="35"/>
    </location>
</feature>
<feature type="transmembrane region" description="Helical" evidence="1">
    <location>
        <begin position="42"/>
        <end position="62"/>
    </location>
</feature>